<dbReference type="InterPro" id="IPR029061">
    <property type="entry name" value="THDP-binding"/>
</dbReference>
<reference evidence="6" key="1">
    <citation type="submission" date="2022-10" db="EMBL/GenBank/DDBJ databases">
        <authorList>
            <person name="Koch H."/>
        </authorList>
    </citation>
    <scope>NUCLEOTIDE SEQUENCE</scope>
    <source>
        <strain evidence="6">DNF</strain>
    </source>
</reference>
<comment type="cofactor">
    <cofactor evidence="1 4">
        <name>thiamine diphosphate</name>
        <dbReference type="ChEBI" id="CHEBI:58937"/>
    </cofactor>
</comment>
<dbReference type="RefSeq" id="WP_289271252.1">
    <property type="nucleotide sequence ID" value="NZ_OX365700.1"/>
</dbReference>
<evidence type="ECO:0000313" key="6">
    <source>
        <dbReference type="EMBL" id="CAI4033826.1"/>
    </source>
</evidence>
<dbReference type="AlphaFoldDB" id="A0AA86T8V4"/>
<dbReference type="SUPFAM" id="SSF52518">
    <property type="entry name" value="Thiamin diphosphate-binding fold (THDP-binding)"/>
    <property type="match status" value="1"/>
</dbReference>
<keyword evidence="2 4" id="KW-0560">Oxidoreductase</keyword>
<evidence type="ECO:0000256" key="4">
    <source>
        <dbReference type="RuleBase" id="RU366007"/>
    </source>
</evidence>
<dbReference type="Pfam" id="PF00676">
    <property type="entry name" value="E1_dh"/>
    <property type="match status" value="1"/>
</dbReference>
<organism evidence="6 7">
    <name type="scientific">Nitrospira tepida</name>
    <dbReference type="NCBI Taxonomy" id="2973512"/>
    <lineage>
        <taxon>Bacteria</taxon>
        <taxon>Pseudomonadati</taxon>
        <taxon>Nitrospirota</taxon>
        <taxon>Nitrospiria</taxon>
        <taxon>Nitrospirales</taxon>
        <taxon>Nitrospiraceae</taxon>
        <taxon>Nitrospira</taxon>
    </lineage>
</organism>
<keyword evidence="4 6" id="KW-0670">Pyruvate</keyword>
<gene>
    <name evidence="6" type="ORF">DNFV4_04268</name>
</gene>
<name>A0AA86T8V4_9BACT</name>
<comment type="function">
    <text evidence="4">The pyruvate dehydrogenase complex catalyzes the overall conversion of pyruvate to acetyl-CoA and CO(2). It contains multiple copies of three enzymatic components: pyruvate dehydrogenase (E1), dihydrolipoamide acetyltransferase (E2) and lipoamide dehydrogenase (E3).</text>
</comment>
<dbReference type="EMBL" id="OX365700">
    <property type="protein sequence ID" value="CAI4033826.1"/>
    <property type="molecule type" value="Genomic_DNA"/>
</dbReference>
<dbReference type="Proteomes" id="UP001179121">
    <property type="component" value="Chromosome"/>
</dbReference>
<dbReference type="GO" id="GO:0004739">
    <property type="term" value="F:pyruvate dehydrogenase (acetyl-transferring) activity"/>
    <property type="evidence" value="ECO:0007669"/>
    <property type="project" value="UniProtKB-UniRule"/>
</dbReference>
<evidence type="ECO:0000256" key="1">
    <source>
        <dbReference type="ARBA" id="ARBA00001964"/>
    </source>
</evidence>
<accession>A0AA86T8V4</accession>
<dbReference type="EC" id="1.2.4.1" evidence="4"/>
<keyword evidence="3 4" id="KW-0786">Thiamine pyrophosphate</keyword>
<evidence type="ECO:0000256" key="2">
    <source>
        <dbReference type="ARBA" id="ARBA00023002"/>
    </source>
</evidence>
<sequence length="368" mass="41713">MPKKTIKIPAKLDYLSILDEHGKLDRKLEPKLSKELLRTMHDKMLLARRFDERMFSLQRQGRLGTFAPVKGQEAAQIGAAAALNESDWIVPAFRELAAYVWRDLPLEGLLLYNAGYNEGGRVPDGAHVLPIAIPVGSQMLHAAGLAYGLKLQKKREIAMTFFGDGATSEGDFHEAMNFAMVYACPMVFICQNNHYAISVPRAKQTTSRTLAQKAFAYDMPCMQVDGNDVLAVYAAAKEAVERARTRHIPTLIECVTYRLSVHTTVDDPSKYRSQQEVKQWEKRDPIPRFQRYLKSKKLLSDADIKKTEEQIEQDIAKAVEAWQGQMARLTDPSVMFEHLYAEMPPSLHAQREAFRKEWVERTDEAANG</sequence>
<evidence type="ECO:0000259" key="5">
    <source>
        <dbReference type="Pfam" id="PF00676"/>
    </source>
</evidence>
<dbReference type="NCBIfam" id="TIGR03181">
    <property type="entry name" value="PDH_E1_alph_x"/>
    <property type="match status" value="1"/>
</dbReference>
<feature type="domain" description="Dehydrogenase E1 component" evidence="5">
    <location>
        <begin position="43"/>
        <end position="320"/>
    </location>
</feature>
<dbReference type="CDD" id="cd02000">
    <property type="entry name" value="TPP_E1_PDC_ADC_BCADC"/>
    <property type="match status" value="1"/>
</dbReference>
<dbReference type="PANTHER" id="PTHR43380">
    <property type="entry name" value="2-OXOISOVALERATE DEHYDROGENASE SUBUNIT ALPHA, MITOCHONDRIAL"/>
    <property type="match status" value="1"/>
</dbReference>
<dbReference type="PANTHER" id="PTHR43380:SF1">
    <property type="entry name" value="2-OXOISOVALERATE DEHYDROGENASE SUBUNIT ALPHA, MITOCHONDRIAL"/>
    <property type="match status" value="1"/>
</dbReference>
<comment type="catalytic activity">
    <reaction evidence="4">
        <text>N(6)-[(R)-lipoyl]-L-lysyl-[protein] + pyruvate + H(+) = N(6)-[(R)-S(8)-acetyldihydrolipoyl]-L-lysyl-[protein] + CO2</text>
        <dbReference type="Rhea" id="RHEA:19189"/>
        <dbReference type="Rhea" id="RHEA-COMP:10474"/>
        <dbReference type="Rhea" id="RHEA-COMP:10478"/>
        <dbReference type="ChEBI" id="CHEBI:15361"/>
        <dbReference type="ChEBI" id="CHEBI:15378"/>
        <dbReference type="ChEBI" id="CHEBI:16526"/>
        <dbReference type="ChEBI" id="CHEBI:83099"/>
        <dbReference type="ChEBI" id="CHEBI:83111"/>
        <dbReference type="EC" id="1.2.4.1"/>
    </reaction>
</comment>
<dbReference type="GO" id="GO:0009083">
    <property type="term" value="P:branched-chain amino acid catabolic process"/>
    <property type="evidence" value="ECO:0007669"/>
    <property type="project" value="TreeGrafter"/>
</dbReference>
<dbReference type="InterPro" id="IPR050771">
    <property type="entry name" value="Alpha-ketoacid_DH_E1_comp"/>
</dbReference>
<dbReference type="KEGG" id="nti:DNFV4_04268"/>
<evidence type="ECO:0000256" key="3">
    <source>
        <dbReference type="ARBA" id="ARBA00023052"/>
    </source>
</evidence>
<comment type="subunit">
    <text evidence="4">Heterodimer of an alpha and a beta chain.</text>
</comment>
<dbReference type="InterPro" id="IPR001017">
    <property type="entry name" value="DH_E1"/>
</dbReference>
<protein>
    <recommendedName>
        <fullName evidence="4">Pyruvate dehydrogenase E1 component subunit alpha</fullName>
        <ecNumber evidence="4">1.2.4.1</ecNumber>
    </recommendedName>
</protein>
<dbReference type="Gene3D" id="3.40.50.970">
    <property type="match status" value="1"/>
</dbReference>
<keyword evidence="7" id="KW-1185">Reference proteome</keyword>
<evidence type="ECO:0000313" key="7">
    <source>
        <dbReference type="Proteomes" id="UP001179121"/>
    </source>
</evidence>
<proteinExistence type="predicted"/>
<dbReference type="InterPro" id="IPR017596">
    <property type="entry name" value="PdhA/BkdA"/>
</dbReference>